<evidence type="ECO:0000256" key="1">
    <source>
        <dbReference type="ARBA" id="ARBA00004613"/>
    </source>
</evidence>
<sequence length="81" mass="9438">MEKLTILLLVAALLLSIQAVNQEKHQRAKINLLSKRKPPAERWWRWGGCMAWFGKCSKDSECCSNSCDITRCELMRFPPDW</sequence>
<evidence type="ECO:0000256" key="4">
    <source>
        <dbReference type="SAM" id="SignalP"/>
    </source>
</evidence>
<feature type="chain" id="PRO_5024445107" evidence="4">
    <location>
        <begin position="23"/>
        <end position="81"/>
    </location>
</feature>
<evidence type="ECO:0000256" key="2">
    <source>
        <dbReference type="ARBA" id="ARBA00022525"/>
    </source>
</evidence>
<evidence type="ECO:0000256" key="3">
    <source>
        <dbReference type="ARBA" id="ARBA00023157"/>
    </source>
</evidence>
<dbReference type="GO" id="GO:0008200">
    <property type="term" value="F:ion channel inhibitor activity"/>
    <property type="evidence" value="ECO:0007669"/>
    <property type="project" value="InterPro"/>
</dbReference>
<keyword evidence="2" id="KW-0964">Secreted</keyword>
<dbReference type="GO" id="GO:0005576">
    <property type="term" value="C:extracellular region"/>
    <property type="evidence" value="ECO:0007669"/>
    <property type="project" value="UniProtKB-SubCell"/>
</dbReference>
<dbReference type="InterPro" id="IPR004214">
    <property type="entry name" value="Conotoxin"/>
</dbReference>
<accession>A0A5P8I0T4</accession>
<evidence type="ECO:0000313" key="5">
    <source>
        <dbReference type="EMBL" id="QFQ61080.1"/>
    </source>
</evidence>
<feature type="signal peptide" evidence="4">
    <location>
        <begin position="1"/>
        <end position="22"/>
    </location>
</feature>
<comment type="subcellular location">
    <subcellularLocation>
        <location evidence="1">Secreted</location>
    </subcellularLocation>
</comment>
<dbReference type="Pfam" id="PF02950">
    <property type="entry name" value="Conotoxin"/>
    <property type="match status" value="1"/>
</dbReference>
<keyword evidence="3" id="KW-1015">Disulfide bond</keyword>
<dbReference type="EMBL" id="MN517397">
    <property type="protein sequence ID" value="QFQ61080.1"/>
    <property type="molecule type" value="mRNA"/>
</dbReference>
<reference evidence="5" key="1">
    <citation type="journal article" date="2019" name="Mar. Drugs">
        <title>Conotoxin diversity in the venom gland transcriptome of the Magician's Cone, Pionoconus magus.</title>
        <authorList>
            <person name="Pardos-Blas J.R."/>
            <person name="Irisarri I."/>
            <person name="Abalde S."/>
            <person name="Tenorio M.J."/>
            <person name="Zardoya R."/>
        </authorList>
    </citation>
    <scope>NUCLEOTIDE SEQUENCE</scope>
    <source>
        <tissue evidence="5">Venom gland</tissue>
    </source>
</reference>
<organism evidence="5">
    <name type="scientific">Conus magus</name>
    <name type="common">Magical cone</name>
    <dbReference type="NCBI Taxonomy" id="6492"/>
    <lineage>
        <taxon>Eukaryota</taxon>
        <taxon>Metazoa</taxon>
        <taxon>Spiralia</taxon>
        <taxon>Lophotrochozoa</taxon>
        <taxon>Mollusca</taxon>
        <taxon>Gastropoda</taxon>
        <taxon>Caenogastropoda</taxon>
        <taxon>Neogastropoda</taxon>
        <taxon>Conoidea</taxon>
        <taxon>Conidae</taxon>
        <taxon>Conus</taxon>
        <taxon>Pionoconus</taxon>
    </lineage>
</organism>
<keyword evidence="4" id="KW-0732">Signal</keyword>
<name>A0A5P8I0T4_CONMA</name>
<protein>
    <submittedName>
        <fullName evidence="5">Conotoxin superfamily O2</fullName>
    </submittedName>
</protein>
<dbReference type="AlphaFoldDB" id="A0A5P8I0T4"/>
<proteinExistence type="evidence at transcript level"/>